<name>A0ABY1NUP2_9FLAO</name>
<evidence type="ECO:0008006" key="3">
    <source>
        <dbReference type="Google" id="ProtNLM"/>
    </source>
</evidence>
<comment type="caution">
    <text evidence="1">The sequence shown here is derived from an EMBL/GenBank/DDBJ whole genome shotgun (WGS) entry which is preliminary data.</text>
</comment>
<sequence length="180" mass="19941">MKKLFLLIPLVIFSCKKESSVSQTQNTDSSAAVQGSVATKETDSVAALRMKDSIINNAPKTKEVLRTGVMRDVKDGQITRTVDAAQFPITLGEEFTKDGQEFILKIINFDQPKINAKISTKEKDFNIRFNQIKLPNGDYDGPFGRDLTYDIKEKGEVWLIIGKSNMASGNTIGSFTVSLE</sequence>
<organism evidence="1 2">
    <name type="scientific">Chryseobacterium profundimaris</name>
    <dbReference type="NCBI Taxonomy" id="1387275"/>
    <lineage>
        <taxon>Bacteria</taxon>
        <taxon>Pseudomonadati</taxon>
        <taxon>Bacteroidota</taxon>
        <taxon>Flavobacteriia</taxon>
        <taxon>Flavobacteriales</taxon>
        <taxon>Weeksellaceae</taxon>
        <taxon>Chryseobacterium group</taxon>
        <taxon>Chryseobacterium</taxon>
    </lineage>
</organism>
<dbReference type="RefSeq" id="WP_283421917.1">
    <property type="nucleotide sequence ID" value="NZ_FXTZ01000005.1"/>
</dbReference>
<keyword evidence="2" id="KW-1185">Reference proteome</keyword>
<dbReference type="EMBL" id="FXTZ01000005">
    <property type="protein sequence ID" value="SMP18797.1"/>
    <property type="molecule type" value="Genomic_DNA"/>
</dbReference>
<dbReference type="PROSITE" id="PS51257">
    <property type="entry name" value="PROKAR_LIPOPROTEIN"/>
    <property type="match status" value="1"/>
</dbReference>
<evidence type="ECO:0000313" key="2">
    <source>
        <dbReference type="Proteomes" id="UP001157960"/>
    </source>
</evidence>
<protein>
    <recommendedName>
        <fullName evidence="3">Lipoprotein</fullName>
    </recommendedName>
</protein>
<evidence type="ECO:0000313" key="1">
    <source>
        <dbReference type="EMBL" id="SMP18797.1"/>
    </source>
</evidence>
<accession>A0ABY1NUP2</accession>
<reference evidence="1 2" key="1">
    <citation type="submission" date="2017-05" db="EMBL/GenBank/DDBJ databases">
        <authorList>
            <person name="Varghese N."/>
            <person name="Submissions S."/>
        </authorList>
    </citation>
    <scope>NUCLEOTIDE SEQUENCE [LARGE SCALE GENOMIC DNA]</scope>
    <source>
        <strain evidence="1 2">DSM 28214</strain>
    </source>
</reference>
<gene>
    <name evidence="1" type="ORF">SAMN06264346_1055</name>
</gene>
<dbReference type="Proteomes" id="UP001157960">
    <property type="component" value="Unassembled WGS sequence"/>
</dbReference>
<proteinExistence type="predicted"/>